<organism evidence="2 3">
    <name type="scientific">Heterorhabditis bacteriophora</name>
    <name type="common">Entomopathogenic nematode worm</name>
    <dbReference type="NCBI Taxonomy" id="37862"/>
    <lineage>
        <taxon>Eukaryota</taxon>
        <taxon>Metazoa</taxon>
        <taxon>Ecdysozoa</taxon>
        <taxon>Nematoda</taxon>
        <taxon>Chromadorea</taxon>
        <taxon>Rhabditida</taxon>
        <taxon>Rhabditina</taxon>
        <taxon>Rhabditomorpha</taxon>
        <taxon>Strongyloidea</taxon>
        <taxon>Heterorhabditidae</taxon>
        <taxon>Heterorhabditis</taxon>
    </lineage>
</organism>
<protein>
    <submittedName>
        <fullName evidence="3">F-box domain-containing protein</fullName>
    </submittedName>
</protein>
<keyword evidence="2" id="KW-1185">Reference proteome</keyword>
<sequence length="437" mass="49927">MPVSSNNPHRSLLYLAKKNLTRCRRKIVGFANKVSPSITVVDDPVLEEIFKKVNLNDRIRMRKISSHIGSLVDRMPLILPFVLIRSDRRGNYELHCDHMNLLVDHIISDLPGYKFFGDGISFSHSDAQTVIKTIISRISGITQLWLDTAWNGHIIQTIIDYYRAINEYGKNKRFYIEQLTVVGSVRNYEMESVSYLILLARRTLLSLRFRHCRLQSAEESAFFWCAVSQCHSLKQLQYEPCRLDKWSREHIIDALHKKELTSLILTGIAGFQPVDVYRVTRSSSLTELAVVGENIKPSIYSDLRAKETLSGLNSLLIQVNSSFSLEDVSERTAILQMLLTMPSSGVLEVIHIKRGSVTETTKVISYWMHLARDSNRAVKLKLEECSQERQDTAVGRLLRKCRFAHKTEWSLKGLTLSLGGCGSLTLLDKHTWFGDEE</sequence>
<dbReference type="AlphaFoldDB" id="A0A1I7XK89"/>
<feature type="domain" description="F-box" evidence="1">
    <location>
        <begin position="44"/>
        <end position="77"/>
    </location>
</feature>
<evidence type="ECO:0000259" key="1">
    <source>
        <dbReference type="Pfam" id="PF00646"/>
    </source>
</evidence>
<accession>A0A1I7XK89</accession>
<proteinExistence type="predicted"/>
<evidence type="ECO:0000313" key="3">
    <source>
        <dbReference type="WBParaSite" id="Hba_17924"/>
    </source>
</evidence>
<dbReference type="WBParaSite" id="Hba_17924">
    <property type="protein sequence ID" value="Hba_17924"/>
    <property type="gene ID" value="Hba_17924"/>
</dbReference>
<dbReference type="InterPro" id="IPR001810">
    <property type="entry name" value="F-box_dom"/>
</dbReference>
<dbReference type="SUPFAM" id="SSF52047">
    <property type="entry name" value="RNI-like"/>
    <property type="match status" value="1"/>
</dbReference>
<evidence type="ECO:0000313" key="2">
    <source>
        <dbReference type="Proteomes" id="UP000095283"/>
    </source>
</evidence>
<name>A0A1I7XK89_HETBA</name>
<reference evidence="3" key="1">
    <citation type="submission" date="2016-11" db="UniProtKB">
        <authorList>
            <consortium name="WormBaseParasite"/>
        </authorList>
    </citation>
    <scope>IDENTIFICATION</scope>
</reference>
<dbReference type="Proteomes" id="UP000095283">
    <property type="component" value="Unplaced"/>
</dbReference>
<dbReference type="Pfam" id="PF00646">
    <property type="entry name" value="F-box"/>
    <property type="match status" value="1"/>
</dbReference>